<keyword evidence="3" id="KW-1133">Transmembrane helix</keyword>
<dbReference type="PANTHER" id="PTHR15177">
    <property type="entry name" value="G-PROTEIN COUPLED RECEPTOR 143"/>
    <property type="match status" value="1"/>
</dbReference>
<dbReference type="EMBL" id="JH823248">
    <property type="protein sequence ID" value="EKC30256.1"/>
    <property type="molecule type" value="Genomic_DNA"/>
</dbReference>
<accession>K1R8E3</accession>
<evidence type="ECO:0000256" key="2">
    <source>
        <dbReference type="ARBA" id="ARBA00022692"/>
    </source>
</evidence>
<feature type="domain" description="G-protein coupled receptors family 2 profile 2" evidence="5">
    <location>
        <begin position="31"/>
        <end position="214"/>
    </location>
</feature>
<evidence type="ECO:0000256" key="3">
    <source>
        <dbReference type="ARBA" id="ARBA00022989"/>
    </source>
</evidence>
<dbReference type="InterPro" id="IPR001414">
    <property type="entry name" value="GPR143"/>
</dbReference>
<sequence length="325" mass="36160">MASPGFLSKCCIAANVSNSTELEGRKIGEVINILSIVFCSISLSSVLFLVWPRKEGNSEVFQSKNRILVGPNLNSIIKSLVAVNVLAVIGLLVRSAVWLDHAFPDTKKKCMDANHYFCLVSNMWILFFFTCNHFWHLVYAIEAYMVSNNKELNTGLKVFVGWFIPIFLTASAAVVVYYQGFNLCFSLTTPKSYIVYILFLCPVVIVMLANPIIFYQAGKSAKRALIWHYGRYTSSERKLVDAIHTKFYLILAVSNPLQAVLAALVFWGLPNTNQLRLNIFSQSEVGYGSSSGSSIINRSGLSAHSGLSTGSESEPLISYRQKTMF</sequence>
<dbReference type="HOGENOM" id="CLU_855915_0_0_1"/>
<evidence type="ECO:0000259" key="5">
    <source>
        <dbReference type="PROSITE" id="PS50261"/>
    </source>
</evidence>
<evidence type="ECO:0000256" key="4">
    <source>
        <dbReference type="ARBA" id="ARBA00023136"/>
    </source>
</evidence>
<dbReference type="GO" id="GO:0005886">
    <property type="term" value="C:plasma membrane"/>
    <property type="evidence" value="ECO:0007669"/>
    <property type="project" value="TreeGrafter"/>
</dbReference>
<keyword evidence="4" id="KW-0472">Membrane</keyword>
<gene>
    <name evidence="6" type="ORF">CGI_10009424</name>
</gene>
<dbReference type="GO" id="GO:0035643">
    <property type="term" value="F:L-DOPA receptor activity"/>
    <property type="evidence" value="ECO:0007669"/>
    <property type="project" value="TreeGrafter"/>
</dbReference>
<reference evidence="6" key="1">
    <citation type="journal article" date="2012" name="Nature">
        <title>The oyster genome reveals stress adaptation and complexity of shell formation.</title>
        <authorList>
            <person name="Zhang G."/>
            <person name="Fang X."/>
            <person name="Guo X."/>
            <person name="Li L."/>
            <person name="Luo R."/>
            <person name="Xu F."/>
            <person name="Yang P."/>
            <person name="Zhang L."/>
            <person name="Wang X."/>
            <person name="Qi H."/>
            <person name="Xiong Z."/>
            <person name="Que H."/>
            <person name="Xie Y."/>
            <person name="Holland P.W."/>
            <person name="Paps J."/>
            <person name="Zhu Y."/>
            <person name="Wu F."/>
            <person name="Chen Y."/>
            <person name="Wang J."/>
            <person name="Peng C."/>
            <person name="Meng J."/>
            <person name="Yang L."/>
            <person name="Liu J."/>
            <person name="Wen B."/>
            <person name="Zhang N."/>
            <person name="Huang Z."/>
            <person name="Zhu Q."/>
            <person name="Feng Y."/>
            <person name="Mount A."/>
            <person name="Hedgecock D."/>
            <person name="Xu Z."/>
            <person name="Liu Y."/>
            <person name="Domazet-Loso T."/>
            <person name="Du Y."/>
            <person name="Sun X."/>
            <person name="Zhang S."/>
            <person name="Liu B."/>
            <person name="Cheng P."/>
            <person name="Jiang X."/>
            <person name="Li J."/>
            <person name="Fan D."/>
            <person name="Wang W."/>
            <person name="Fu W."/>
            <person name="Wang T."/>
            <person name="Wang B."/>
            <person name="Zhang J."/>
            <person name="Peng Z."/>
            <person name="Li Y."/>
            <person name="Li N."/>
            <person name="Wang J."/>
            <person name="Chen M."/>
            <person name="He Y."/>
            <person name="Tan F."/>
            <person name="Song X."/>
            <person name="Zheng Q."/>
            <person name="Huang R."/>
            <person name="Yang H."/>
            <person name="Du X."/>
            <person name="Chen L."/>
            <person name="Yang M."/>
            <person name="Gaffney P.M."/>
            <person name="Wang S."/>
            <person name="Luo L."/>
            <person name="She Z."/>
            <person name="Ming Y."/>
            <person name="Huang W."/>
            <person name="Zhang S."/>
            <person name="Huang B."/>
            <person name="Zhang Y."/>
            <person name="Qu T."/>
            <person name="Ni P."/>
            <person name="Miao G."/>
            <person name="Wang J."/>
            <person name="Wang Q."/>
            <person name="Steinberg C.E."/>
            <person name="Wang H."/>
            <person name="Li N."/>
            <person name="Qian L."/>
            <person name="Zhang G."/>
            <person name="Li Y."/>
            <person name="Yang H."/>
            <person name="Liu X."/>
            <person name="Wang J."/>
            <person name="Yin Y."/>
            <person name="Wang J."/>
        </authorList>
    </citation>
    <scope>NUCLEOTIDE SEQUENCE [LARGE SCALE GENOMIC DNA]</scope>
    <source>
        <strain evidence="6">05x7-T-G4-1.051#20</strain>
    </source>
</reference>
<keyword evidence="2" id="KW-0812">Transmembrane</keyword>
<dbReference type="GO" id="GO:0032438">
    <property type="term" value="P:melanosome organization"/>
    <property type="evidence" value="ECO:0007669"/>
    <property type="project" value="TreeGrafter"/>
</dbReference>
<dbReference type="Gene3D" id="1.20.1070.10">
    <property type="entry name" value="Rhodopsin 7-helix transmembrane proteins"/>
    <property type="match status" value="1"/>
</dbReference>
<evidence type="ECO:0000313" key="6">
    <source>
        <dbReference type="EMBL" id="EKC30256.1"/>
    </source>
</evidence>
<dbReference type="InterPro" id="IPR017981">
    <property type="entry name" value="GPCR_2-like_7TM"/>
</dbReference>
<evidence type="ECO:0000256" key="1">
    <source>
        <dbReference type="ARBA" id="ARBA00004141"/>
    </source>
</evidence>
<dbReference type="PANTHER" id="PTHR15177:SF2">
    <property type="entry name" value="G-PROTEIN COUPLED RECEPTOR 143"/>
    <property type="match status" value="1"/>
</dbReference>
<dbReference type="GO" id="GO:0050848">
    <property type="term" value="P:regulation of calcium-mediated signaling"/>
    <property type="evidence" value="ECO:0007669"/>
    <property type="project" value="TreeGrafter"/>
</dbReference>
<dbReference type="Pfam" id="PF02101">
    <property type="entry name" value="Ocular_alb"/>
    <property type="match status" value="1"/>
</dbReference>
<protein>
    <recommendedName>
        <fullName evidence="5">G-protein coupled receptors family 2 profile 2 domain-containing protein</fullName>
    </recommendedName>
</protein>
<proteinExistence type="predicted"/>
<dbReference type="GO" id="GO:0035240">
    <property type="term" value="F:dopamine binding"/>
    <property type="evidence" value="ECO:0007669"/>
    <property type="project" value="InterPro"/>
</dbReference>
<dbReference type="GO" id="GO:0072544">
    <property type="term" value="F:L-DOPA binding"/>
    <property type="evidence" value="ECO:0007669"/>
    <property type="project" value="InterPro"/>
</dbReference>
<dbReference type="InParanoid" id="K1R8E3"/>
<name>K1R8E3_MAGGI</name>
<dbReference type="GO" id="GO:0007166">
    <property type="term" value="P:cell surface receptor signaling pathway"/>
    <property type="evidence" value="ECO:0007669"/>
    <property type="project" value="InterPro"/>
</dbReference>
<dbReference type="AlphaFoldDB" id="K1R8E3"/>
<comment type="subcellular location">
    <subcellularLocation>
        <location evidence="1">Membrane</location>
        <topology evidence="1">Multi-pass membrane protein</topology>
    </subcellularLocation>
</comment>
<organism evidence="6">
    <name type="scientific">Magallana gigas</name>
    <name type="common">Pacific oyster</name>
    <name type="synonym">Crassostrea gigas</name>
    <dbReference type="NCBI Taxonomy" id="29159"/>
    <lineage>
        <taxon>Eukaryota</taxon>
        <taxon>Metazoa</taxon>
        <taxon>Spiralia</taxon>
        <taxon>Lophotrochozoa</taxon>
        <taxon>Mollusca</taxon>
        <taxon>Bivalvia</taxon>
        <taxon>Autobranchia</taxon>
        <taxon>Pteriomorphia</taxon>
        <taxon>Ostreida</taxon>
        <taxon>Ostreoidea</taxon>
        <taxon>Ostreidae</taxon>
        <taxon>Magallana</taxon>
    </lineage>
</organism>
<dbReference type="GO" id="GO:0072545">
    <property type="term" value="F:L-tyrosine binding"/>
    <property type="evidence" value="ECO:0007669"/>
    <property type="project" value="InterPro"/>
</dbReference>
<dbReference type="PROSITE" id="PS50261">
    <property type="entry name" value="G_PROTEIN_RECEP_F2_4"/>
    <property type="match status" value="1"/>
</dbReference>